<evidence type="ECO:0000256" key="1">
    <source>
        <dbReference type="SAM" id="Phobius"/>
    </source>
</evidence>
<comment type="caution">
    <text evidence="2">The sequence shown here is derived from an EMBL/GenBank/DDBJ whole genome shotgun (WGS) entry which is preliminary data.</text>
</comment>
<name>X6LCC8_RETFI</name>
<dbReference type="Proteomes" id="UP000023152">
    <property type="component" value="Unassembled WGS sequence"/>
</dbReference>
<feature type="non-terminal residue" evidence="2">
    <location>
        <position position="1"/>
    </location>
</feature>
<evidence type="ECO:0000313" key="2">
    <source>
        <dbReference type="EMBL" id="ETN99203.1"/>
    </source>
</evidence>
<dbReference type="AlphaFoldDB" id="X6LCC8"/>
<gene>
    <name evidence="2" type="ORF">RFI_38278</name>
</gene>
<accession>X6LCC8</accession>
<evidence type="ECO:0000313" key="3">
    <source>
        <dbReference type="Proteomes" id="UP000023152"/>
    </source>
</evidence>
<dbReference type="EMBL" id="ASPP01044628">
    <property type="protein sequence ID" value="ETN99203.1"/>
    <property type="molecule type" value="Genomic_DNA"/>
</dbReference>
<protein>
    <submittedName>
        <fullName evidence="2">Uncharacterized protein</fullName>
    </submittedName>
</protein>
<sequence>YLFREHKLTTLQNTLPSPLRHCVALFNKRNILYIIGCYNEKKRRITKKYENKFEYFKDVGKQQTISGKIKVIENGFFNSFQPTYVIILSYSNDVLLFYNKLLQISLEIFFVMLNIQLFLILYHKCD</sequence>
<keyword evidence="3" id="KW-1185">Reference proteome</keyword>
<keyword evidence="1" id="KW-0812">Transmembrane</keyword>
<reference evidence="2 3" key="1">
    <citation type="journal article" date="2013" name="Curr. Biol.">
        <title>The Genome of the Foraminiferan Reticulomyxa filosa.</title>
        <authorList>
            <person name="Glockner G."/>
            <person name="Hulsmann N."/>
            <person name="Schleicher M."/>
            <person name="Noegel A.A."/>
            <person name="Eichinger L."/>
            <person name="Gallinger C."/>
            <person name="Pawlowski J."/>
            <person name="Sierra R."/>
            <person name="Euteneuer U."/>
            <person name="Pillet L."/>
            <person name="Moustafa A."/>
            <person name="Platzer M."/>
            <person name="Groth M."/>
            <person name="Szafranski K."/>
            <person name="Schliwa M."/>
        </authorList>
    </citation>
    <scope>NUCLEOTIDE SEQUENCE [LARGE SCALE GENOMIC DNA]</scope>
</reference>
<organism evidence="2 3">
    <name type="scientific">Reticulomyxa filosa</name>
    <dbReference type="NCBI Taxonomy" id="46433"/>
    <lineage>
        <taxon>Eukaryota</taxon>
        <taxon>Sar</taxon>
        <taxon>Rhizaria</taxon>
        <taxon>Retaria</taxon>
        <taxon>Foraminifera</taxon>
        <taxon>Monothalamids</taxon>
        <taxon>Reticulomyxidae</taxon>
        <taxon>Reticulomyxa</taxon>
    </lineage>
</organism>
<keyword evidence="1" id="KW-1133">Transmembrane helix</keyword>
<keyword evidence="1" id="KW-0472">Membrane</keyword>
<feature type="transmembrane region" description="Helical" evidence="1">
    <location>
        <begin position="101"/>
        <end position="122"/>
    </location>
</feature>
<proteinExistence type="predicted"/>